<sequence length="118" mass="13068">MPSVASQLSSVDNFCAKQQLLDEYVASTKARDSLRTSQPSLIKSKYFKSTHEWSHLRRVFSRVNVVTDAFGAILLGILAAAGILSSCGLYIDKTEIMQIPSISTAIRLRENPSECHHN</sequence>
<evidence type="ECO:0000256" key="1">
    <source>
        <dbReference type="SAM" id="Phobius"/>
    </source>
</evidence>
<keyword evidence="3" id="KW-1185">Reference proteome</keyword>
<keyword evidence="1" id="KW-0472">Membrane</keyword>
<gene>
    <name evidence="2" type="ORF">KIN20_024832</name>
</gene>
<dbReference type="Proteomes" id="UP001196413">
    <property type="component" value="Unassembled WGS sequence"/>
</dbReference>
<feature type="transmembrane region" description="Helical" evidence="1">
    <location>
        <begin position="69"/>
        <end position="91"/>
    </location>
</feature>
<comment type="caution">
    <text evidence="2">The sequence shown here is derived from an EMBL/GenBank/DDBJ whole genome shotgun (WGS) entry which is preliminary data.</text>
</comment>
<dbReference type="EMBL" id="JAHQIW010005034">
    <property type="protein sequence ID" value="KAJ1364691.1"/>
    <property type="molecule type" value="Genomic_DNA"/>
</dbReference>
<keyword evidence="1" id="KW-1133">Transmembrane helix</keyword>
<dbReference type="AlphaFoldDB" id="A0AAD5QXN9"/>
<reference evidence="2" key="1">
    <citation type="submission" date="2021-06" db="EMBL/GenBank/DDBJ databases">
        <title>Parelaphostrongylus tenuis whole genome reference sequence.</title>
        <authorList>
            <person name="Garwood T.J."/>
            <person name="Larsen P.A."/>
            <person name="Fountain-Jones N.M."/>
            <person name="Garbe J.R."/>
            <person name="Macchietto M.G."/>
            <person name="Kania S.A."/>
            <person name="Gerhold R.W."/>
            <person name="Richards J.E."/>
            <person name="Wolf T.M."/>
        </authorList>
    </citation>
    <scope>NUCLEOTIDE SEQUENCE</scope>
    <source>
        <strain evidence="2">MNPRO001-30</strain>
        <tissue evidence="2">Meninges</tissue>
    </source>
</reference>
<evidence type="ECO:0000313" key="2">
    <source>
        <dbReference type="EMBL" id="KAJ1364691.1"/>
    </source>
</evidence>
<evidence type="ECO:0000313" key="3">
    <source>
        <dbReference type="Proteomes" id="UP001196413"/>
    </source>
</evidence>
<protein>
    <submittedName>
        <fullName evidence="2">Uncharacterized protein</fullName>
    </submittedName>
</protein>
<name>A0AAD5QXN9_PARTN</name>
<proteinExistence type="predicted"/>
<accession>A0AAD5QXN9</accession>
<keyword evidence="1" id="KW-0812">Transmembrane</keyword>
<organism evidence="2 3">
    <name type="scientific">Parelaphostrongylus tenuis</name>
    <name type="common">Meningeal worm</name>
    <dbReference type="NCBI Taxonomy" id="148309"/>
    <lineage>
        <taxon>Eukaryota</taxon>
        <taxon>Metazoa</taxon>
        <taxon>Ecdysozoa</taxon>
        <taxon>Nematoda</taxon>
        <taxon>Chromadorea</taxon>
        <taxon>Rhabditida</taxon>
        <taxon>Rhabditina</taxon>
        <taxon>Rhabditomorpha</taxon>
        <taxon>Strongyloidea</taxon>
        <taxon>Metastrongylidae</taxon>
        <taxon>Parelaphostrongylus</taxon>
    </lineage>
</organism>